<reference evidence="3 4" key="1">
    <citation type="journal article" date="2012" name="Genome Biol.">
        <title>Sequencing three crocodilian genomes to illuminate the evolution of archosaurs and amniotes.</title>
        <authorList>
            <person name="St John J.A."/>
            <person name="Braun E.L."/>
            <person name="Isberg S.R."/>
            <person name="Miles L.G."/>
            <person name="Chong A.Y."/>
            <person name="Gongora J."/>
            <person name="Dalzell P."/>
            <person name="Moran C."/>
            <person name="Bed'hom B."/>
            <person name="Abzhanov A."/>
            <person name="Burgess S.C."/>
            <person name="Cooksey A.M."/>
            <person name="Castoe T.A."/>
            <person name="Crawford N.G."/>
            <person name="Densmore L.D."/>
            <person name="Drew J.C."/>
            <person name="Edwards S.V."/>
            <person name="Faircloth B.C."/>
            <person name="Fujita M.K."/>
            <person name="Greenwold M.J."/>
            <person name="Hoffmann F.G."/>
            <person name="Howard J.M."/>
            <person name="Iguchi T."/>
            <person name="Janes D.E."/>
            <person name="Khan S.Y."/>
            <person name="Kohno S."/>
            <person name="de Koning A.J."/>
            <person name="Lance S.L."/>
            <person name="McCarthy F.M."/>
            <person name="McCormack J.E."/>
            <person name="Merchant M.E."/>
            <person name="Peterson D.G."/>
            <person name="Pollock D.D."/>
            <person name="Pourmand N."/>
            <person name="Raney B.J."/>
            <person name="Roessler K.A."/>
            <person name="Sanford J.R."/>
            <person name="Sawyer R.H."/>
            <person name="Schmidt C.J."/>
            <person name="Triplett E.W."/>
            <person name="Tuberville T.D."/>
            <person name="Venegas-Anaya M."/>
            <person name="Howard J.T."/>
            <person name="Jarvis E.D."/>
            <person name="Guillette L.J.Jr."/>
            <person name="Glenn T.C."/>
            <person name="Green R.E."/>
            <person name="Ray D.A."/>
        </authorList>
    </citation>
    <scope>NUCLEOTIDE SEQUENCE [LARGE SCALE GENOMIC DNA]</scope>
    <source>
        <strain evidence="3">KSC_2009_1</strain>
    </source>
</reference>
<name>A0A151MIB2_ALLMI</name>
<dbReference type="PANTHER" id="PTHR47079:SF1">
    <property type="entry name" value="REGULATOR OF G-PROTEIN SIGNALING PROTEIN-LIKE"/>
    <property type="match status" value="1"/>
</dbReference>
<dbReference type="PROSITE" id="PS50132">
    <property type="entry name" value="RGS"/>
    <property type="match status" value="2"/>
</dbReference>
<dbReference type="InterPro" id="IPR036305">
    <property type="entry name" value="RGS_sf"/>
</dbReference>
<feature type="domain" description="RGS" evidence="2">
    <location>
        <begin position="113"/>
        <end position="179"/>
    </location>
</feature>
<feature type="region of interest" description="Disordered" evidence="1">
    <location>
        <begin position="303"/>
        <end position="379"/>
    </location>
</feature>
<organism evidence="3 4">
    <name type="scientific">Alligator mississippiensis</name>
    <name type="common">American alligator</name>
    <dbReference type="NCBI Taxonomy" id="8496"/>
    <lineage>
        <taxon>Eukaryota</taxon>
        <taxon>Metazoa</taxon>
        <taxon>Chordata</taxon>
        <taxon>Craniata</taxon>
        <taxon>Vertebrata</taxon>
        <taxon>Euteleostomi</taxon>
        <taxon>Archelosauria</taxon>
        <taxon>Archosauria</taxon>
        <taxon>Crocodylia</taxon>
        <taxon>Alligatoridae</taxon>
        <taxon>Alligatorinae</taxon>
        <taxon>Alligator</taxon>
    </lineage>
</organism>
<accession>A0A151MIB2</accession>
<feature type="domain" description="RGS" evidence="2">
    <location>
        <begin position="675"/>
        <end position="737"/>
    </location>
</feature>
<proteinExistence type="predicted"/>
<dbReference type="InterPro" id="IPR053282">
    <property type="entry name" value="RGS_domain-containing"/>
</dbReference>
<dbReference type="InterPro" id="IPR016137">
    <property type="entry name" value="RGS"/>
</dbReference>
<protein>
    <submittedName>
        <fullName evidence="3">Regulator of G-protein signaling protein-like isoform B</fullName>
    </submittedName>
</protein>
<comment type="caution">
    <text evidence="3">The sequence shown here is derived from an EMBL/GenBank/DDBJ whole genome shotgun (WGS) entry which is preliminary data.</text>
</comment>
<dbReference type="InterPro" id="IPR044926">
    <property type="entry name" value="RGS_subdomain_2"/>
</dbReference>
<dbReference type="eggNOG" id="ENOG502QPIJ">
    <property type="taxonomic scope" value="Eukaryota"/>
</dbReference>
<dbReference type="EMBL" id="AKHW03006099">
    <property type="protein sequence ID" value="KYO24247.1"/>
    <property type="molecule type" value="Genomic_DNA"/>
</dbReference>
<feature type="region of interest" description="Disordered" evidence="1">
    <location>
        <begin position="1108"/>
        <end position="1132"/>
    </location>
</feature>
<dbReference type="PANTHER" id="PTHR47079">
    <property type="entry name" value="REGULATOR OF G-PROTEIN SIGNALING PROTEIN-LIKE"/>
    <property type="match status" value="1"/>
</dbReference>
<dbReference type="Proteomes" id="UP000050525">
    <property type="component" value="Unassembled WGS sequence"/>
</dbReference>
<evidence type="ECO:0000313" key="3">
    <source>
        <dbReference type="EMBL" id="KYO24247.1"/>
    </source>
</evidence>
<dbReference type="SUPFAM" id="SSF48097">
    <property type="entry name" value="Regulator of G-protein signaling, RGS"/>
    <property type="match status" value="2"/>
</dbReference>
<evidence type="ECO:0000313" key="4">
    <source>
        <dbReference type="Proteomes" id="UP000050525"/>
    </source>
</evidence>
<sequence>MSTTVTIASTDIGVLLEDDVFVDFFNTFLNLPVFGQTPIYITSIRQWYLWPELPCSLVPKYKGLLTWMEKYRLPHFCKTNLCLHYILCQKLLSFIRSKEAAEMLRWKRADQWLLEKCISGTRGMWRFRSFLQEMAGEELIKFWLATERLLEIDESDAVQQELYLSLLQVLKATYLQEGSTVVTLCNRTIESLLKISDWHPQYTSTRREILSEMQKLALFKVQSYWLPNFFIHCKLCIEKEEECQPLLQEYQDRLLWVGLREKLVSPASTMSIQKSQDTSELYCSRKAKEETWNLIISGKRAEETGKPTSCGLQPEGTPRPAKSASGLTDPEALQTKDDVSRNESQQLQPPEKSISETGGEDATAKSPSPKSQSPLQVEELSKKKPLFEIHASTPVVQLPSLLALKKILKSSPPLDLLHWVLNADSCAGCPFREFLKRRNHTVETHLLDLWHDLEDFLNVVLSSSKGGSFLLRQLLSARISETYLTENSQQLPLELKTLRNLRDLLPSGKVIPWILKAQEEICKSQISSIQKPARQEKTSEKIERYLLAKRTNESLTLSQVLGGARDFESLLDEHWRLIATEDLTRGGSIWMELEPVVHKIDYKKMTFDELALKDPLIAVKILSEDYGFFCAKFPFLALGPELPRSISLSKTSKSSLRSGKRSIFLIRKPSTRPRCFLEVLHNAVHLEYFKQFLIRHNSEHPLLFWLAVEKMSAETNANALRDAITHVVKNFFHSITPPEELLQCNAPIIKEIAKASMVTSSMLITAQHLVMKAMDEKWFHMYQDLFPGSNVYETHAVKKQRKGTFMKDNLKRVWFMLRAFIRSICKFQREMASPKSRRAFETFLHRELTNKKENLPSSSIRTNFVGSSPRQNMPTTSTGEDVEAAVIKRRVLNRLITVSFLVNDLWFFLEIDKFCKLSDSAAALATCGMYSEKEAAFLKSKAVMIAKVFLHSEVPPKLRVNITEGQRDYIRNLTSKATVDRSLYHGVILTVFPVLIYFWRRYCNWRVMESFCKYQKGKRFVSTPTKTSPETSGIFSGEDFPIIRFTLLKGLQLLLPQPLEDAESSIDQKSSSGSLSQKKPASSIFLTQPTGQQLPDILKSHSNNPFRLPLFESGLEHTDRTRGRPYAPMSPP</sequence>
<dbReference type="Gene3D" id="1.10.167.10">
    <property type="entry name" value="Regulator of G-protein Signalling 4, domain 2"/>
    <property type="match status" value="2"/>
</dbReference>
<evidence type="ECO:0000256" key="1">
    <source>
        <dbReference type="SAM" id="MobiDB-lite"/>
    </source>
</evidence>
<dbReference type="AlphaFoldDB" id="A0A151MIB2"/>
<gene>
    <name evidence="3" type="primary">RGSL1-1</name>
    <name evidence="3" type="ORF">Y1Q_0004288</name>
</gene>
<evidence type="ECO:0000259" key="2">
    <source>
        <dbReference type="PROSITE" id="PS50132"/>
    </source>
</evidence>
<feature type="compositionally biased region" description="Low complexity" evidence="1">
    <location>
        <begin position="365"/>
        <end position="374"/>
    </location>
</feature>
<keyword evidence="4" id="KW-1185">Reference proteome</keyword>
<dbReference type="STRING" id="8496.A0A151MIB2"/>
<dbReference type="Pfam" id="PF00615">
    <property type="entry name" value="RGS"/>
    <property type="match status" value="1"/>
</dbReference>